<evidence type="ECO:0000256" key="2">
    <source>
        <dbReference type="SAM" id="SignalP"/>
    </source>
</evidence>
<protein>
    <submittedName>
        <fullName evidence="3">Uncharacterized protein</fullName>
    </submittedName>
</protein>
<dbReference type="EMBL" id="CM009750">
    <property type="protein sequence ID" value="PUZ70996.1"/>
    <property type="molecule type" value="Genomic_DNA"/>
</dbReference>
<organism evidence="3 4">
    <name type="scientific">Panicum hallii var. hallii</name>
    <dbReference type="NCBI Taxonomy" id="1504633"/>
    <lineage>
        <taxon>Eukaryota</taxon>
        <taxon>Viridiplantae</taxon>
        <taxon>Streptophyta</taxon>
        <taxon>Embryophyta</taxon>
        <taxon>Tracheophyta</taxon>
        <taxon>Spermatophyta</taxon>
        <taxon>Magnoliopsida</taxon>
        <taxon>Liliopsida</taxon>
        <taxon>Poales</taxon>
        <taxon>Poaceae</taxon>
        <taxon>PACMAD clade</taxon>
        <taxon>Panicoideae</taxon>
        <taxon>Panicodae</taxon>
        <taxon>Paniceae</taxon>
        <taxon>Panicinae</taxon>
        <taxon>Panicum</taxon>
        <taxon>Panicum sect. Panicum</taxon>
    </lineage>
</organism>
<accession>A0A2T7ET37</accession>
<feature type="compositionally biased region" description="Gly residues" evidence="1">
    <location>
        <begin position="62"/>
        <end position="79"/>
    </location>
</feature>
<evidence type="ECO:0000313" key="3">
    <source>
        <dbReference type="EMBL" id="PUZ70996.1"/>
    </source>
</evidence>
<keyword evidence="4" id="KW-1185">Reference proteome</keyword>
<evidence type="ECO:0000256" key="1">
    <source>
        <dbReference type="SAM" id="MobiDB-lite"/>
    </source>
</evidence>
<feature type="region of interest" description="Disordered" evidence="1">
    <location>
        <begin position="17"/>
        <end position="103"/>
    </location>
</feature>
<name>A0A2T7ET37_9POAL</name>
<evidence type="ECO:0000313" key="4">
    <source>
        <dbReference type="Proteomes" id="UP000244336"/>
    </source>
</evidence>
<keyword evidence="2" id="KW-0732">Signal</keyword>
<dbReference type="AlphaFoldDB" id="A0A2T7ET37"/>
<gene>
    <name evidence="3" type="ORF">GQ55_2G279100</name>
</gene>
<feature type="chain" id="PRO_5015719226" evidence="2">
    <location>
        <begin position="21"/>
        <end position="187"/>
    </location>
</feature>
<sequence length="187" mass="19441">MGLLLLAFLRLDWPRLSVSAGPNKKLPPPVPPGSSRAPLPPCTGSNPSRQSGALPQWKRGTGAAGGTEGGSAGPAGGPAGCPFWSGGAARSVPETSRPEFLVTSPVPRLGAEKVKPKCAWKTCADGLRARSTPPPICPHLASMDVTPTWAVGDRGPRASSPVPERAGRPSIDRSASQFLRLQHHQQL</sequence>
<feature type="signal peptide" evidence="2">
    <location>
        <begin position="1"/>
        <end position="20"/>
    </location>
</feature>
<feature type="compositionally biased region" description="Polar residues" evidence="1">
    <location>
        <begin position="43"/>
        <end position="53"/>
    </location>
</feature>
<proteinExistence type="predicted"/>
<reference evidence="3 4" key="1">
    <citation type="submission" date="2018-04" db="EMBL/GenBank/DDBJ databases">
        <title>WGS assembly of Panicum hallii var. hallii HAL2.</title>
        <authorList>
            <person name="Lovell J."/>
            <person name="Jenkins J."/>
            <person name="Lowry D."/>
            <person name="Mamidi S."/>
            <person name="Sreedasyam A."/>
            <person name="Weng X."/>
            <person name="Barry K."/>
            <person name="Bonette J."/>
            <person name="Campitelli B."/>
            <person name="Daum C."/>
            <person name="Gordon S."/>
            <person name="Gould B."/>
            <person name="Lipzen A."/>
            <person name="MacQueen A."/>
            <person name="Palacio-Mejia J."/>
            <person name="Plott C."/>
            <person name="Shakirov E."/>
            <person name="Shu S."/>
            <person name="Yoshinaga Y."/>
            <person name="Zane M."/>
            <person name="Rokhsar D."/>
            <person name="Grimwood J."/>
            <person name="Schmutz J."/>
            <person name="Juenger T."/>
        </authorList>
    </citation>
    <scope>NUCLEOTIDE SEQUENCE [LARGE SCALE GENOMIC DNA]</scope>
    <source>
        <strain evidence="4">cv. HAL2</strain>
    </source>
</reference>
<dbReference type="Gramene" id="PUZ70996">
    <property type="protein sequence ID" value="PUZ70996"/>
    <property type="gene ID" value="GQ55_2G279100"/>
</dbReference>
<feature type="region of interest" description="Disordered" evidence="1">
    <location>
        <begin position="148"/>
        <end position="187"/>
    </location>
</feature>
<dbReference type="Proteomes" id="UP000244336">
    <property type="component" value="Chromosome 2"/>
</dbReference>